<sequence length="176" mass="19182">MIVRSAAYRPDRSSDLFAPQAQVDGAPVFPPAFAKPFTIDQPPRGRVLIVEDEIPVALDLQKALRDAGYRIVGPAGSQSEVERLVRRGLLDAAVIDADSRAAMPFAVADWLAAEEVPFALMVGEGTELPREHALRPQLTRPVSPRALVDTVEQMIEGNPAAMPVSAPRWPRLFPQL</sequence>
<dbReference type="PROSITE" id="PS50110">
    <property type="entry name" value="RESPONSE_REGULATORY"/>
    <property type="match status" value="1"/>
</dbReference>
<reference evidence="3 4" key="1">
    <citation type="submission" date="2021-06" db="EMBL/GenBank/DDBJ databases">
        <authorList>
            <person name="Lee D.H."/>
        </authorList>
    </citation>
    <scope>NUCLEOTIDE SEQUENCE [LARGE SCALE GENOMIC DNA]</scope>
    <source>
        <strain evidence="3 4">MMS21-HV4-11</strain>
    </source>
</reference>
<dbReference type="Proteomes" id="UP000727907">
    <property type="component" value="Unassembled WGS sequence"/>
</dbReference>
<feature type="domain" description="Response regulatory" evidence="2">
    <location>
        <begin position="46"/>
        <end position="155"/>
    </location>
</feature>
<dbReference type="EMBL" id="JAHOPB010000001">
    <property type="protein sequence ID" value="MBU8874653.1"/>
    <property type="molecule type" value="Genomic_DNA"/>
</dbReference>
<evidence type="ECO:0000256" key="1">
    <source>
        <dbReference type="PROSITE-ProRule" id="PRU00169"/>
    </source>
</evidence>
<keyword evidence="4" id="KW-1185">Reference proteome</keyword>
<comment type="caution">
    <text evidence="3">The sequence shown here is derived from an EMBL/GenBank/DDBJ whole genome shotgun (WGS) entry which is preliminary data.</text>
</comment>
<dbReference type="InterPro" id="IPR001789">
    <property type="entry name" value="Sig_transdc_resp-reg_receiver"/>
</dbReference>
<accession>A0ABS6IN62</accession>
<keyword evidence="1" id="KW-0597">Phosphoprotein</keyword>
<gene>
    <name evidence="3" type="ORF">KQ910_12835</name>
</gene>
<feature type="modified residue" description="4-aspartylphosphate" evidence="1">
    <location>
        <position position="96"/>
    </location>
</feature>
<proteinExistence type="predicted"/>
<organism evidence="3 4">
    <name type="scientific">Reyranella humidisoli</name>
    <dbReference type="NCBI Taxonomy" id="2849149"/>
    <lineage>
        <taxon>Bacteria</taxon>
        <taxon>Pseudomonadati</taxon>
        <taxon>Pseudomonadota</taxon>
        <taxon>Alphaproteobacteria</taxon>
        <taxon>Hyphomicrobiales</taxon>
        <taxon>Reyranellaceae</taxon>
        <taxon>Reyranella</taxon>
    </lineage>
</organism>
<evidence type="ECO:0000259" key="2">
    <source>
        <dbReference type="PROSITE" id="PS50110"/>
    </source>
</evidence>
<evidence type="ECO:0000313" key="3">
    <source>
        <dbReference type="EMBL" id="MBU8874653.1"/>
    </source>
</evidence>
<protein>
    <recommendedName>
        <fullName evidence="2">Response regulatory domain-containing protein</fullName>
    </recommendedName>
</protein>
<dbReference type="RefSeq" id="WP_216960576.1">
    <property type="nucleotide sequence ID" value="NZ_JAHOPB010000001.1"/>
</dbReference>
<evidence type="ECO:0000313" key="4">
    <source>
        <dbReference type="Proteomes" id="UP000727907"/>
    </source>
</evidence>
<name>A0ABS6IN62_9HYPH</name>